<evidence type="ECO:0000256" key="7">
    <source>
        <dbReference type="ARBA" id="ARBA00022989"/>
    </source>
</evidence>
<keyword evidence="4" id="KW-1003">Cell membrane</keyword>
<keyword evidence="6 9" id="KW-0812">Transmembrane</keyword>
<dbReference type="GO" id="GO:0015628">
    <property type="term" value="P:protein secretion by the type II secretion system"/>
    <property type="evidence" value="ECO:0007669"/>
    <property type="project" value="TreeGrafter"/>
</dbReference>
<evidence type="ECO:0000256" key="5">
    <source>
        <dbReference type="ARBA" id="ARBA00022519"/>
    </source>
</evidence>
<dbReference type="GO" id="GO:0005886">
    <property type="term" value="C:plasma membrane"/>
    <property type="evidence" value="ECO:0007669"/>
    <property type="project" value="UniProtKB-SubCell"/>
</dbReference>
<protein>
    <submittedName>
        <fullName evidence="12">Type II secretion system F family protein</fullName>
    </submittedName>
</protein>
<feature type="transmembrane region" description="Helical" evidence="10">
    <location>
        <begin position="224"/>
        <end position="243"/>
    </location>
</feature>
<reference evidence="12 13" key="1">
    <citation type="submission" date="2020-02" db="EMBL/GenBank/DDBJ databases">
        <authorList>
            <person name="Liang J."/>
        </authorList>
    </citation>
    <scope>NUCLEOTIDE SEQUENCE [LARGE SCALE GENOMIC DNA]</scope>
    <source>
        <strain evidence="12 13">L22-9</strain>
    </source>
</reference>
<evidence type="ECO:0000256" key="10">
    <source>
        <dbReference type="SAM" id="Phobius"/>
    </source>
</evidence>
<dbReference type="InterPro" id="IPR001992">
    <property type="entry name" value="T2SS_GspF/T4SS_PilC_CS"/>
</dbReference>
<gene>
    <name evidence="12" type="ORF">GN234_22785</name>
</gene>
<accession>A0A6N1CJS6</accession>
<dbReference type="RefSeq" id="WP_109756361.1">
    <property type="nucleotide sequence ID" value="NZ_CP048810.1"/>
</dbReference>
<evidence type="ECO:0000313" key="13">
    <source>
        <dbReference type="Proteomes" id="UP000509545"/>
    </source>
</evidence>
<dbReference type="Proteomes" id="UP000509545">
    <property type="component" value="Chromosome"/>
</dbReference>
<dbReference type="KEGG" id="pbz:GN234_22785"/>
<keyword evidence="3 9" id="KW-0813">Transport</keyword>
<dbReference type="PROSITE" id="PS00874">
    <property type="entry name" value="T2SP_F"/>
    <property type="match status" value="1"/>
</dbReference>
<evidence type="ECO:0000256" key="1">
    <source>
        <dbReference type="ARBA" id="ARBA00004429"/>
    </source>
</evidence>
<dbReference type="PRINTS" id="PR00812">
    <property type="entry name" value="BCTERIALGSPF"/>
</dbReference>
<dbReference type="EMBL" id="CP048810">
    <property type="protein sequence ID" value="QKS84606.1"/>
    <property type="molecule type" value="Genomic_DNA"/>
</dbReference>
<name>A0A6N1CJS6_9PSED</name>
<organism evidence="12 13">
    <name type="scientific">Pseudomonas bijieensis</name>
    <dbReference type="NCBI Taxonomy" id="2681983"/>
    <lineage>
        <taxon>Bacteria</taxon>
        <taxon>Pseudomonadati</taxon>
        <taxon>Pseudomonadota</taxon>
        <taxon>Gammaproteobacteria</taxon>
        <taxon>Pseudomonadales</taxon>
        <taxon>Pseudomonadaceae</taxon>
        <taxon>Pseudomonas</taxon>
    </lineage>
</organism>
<feature type="transmembrane region" description="Helical" evidence="10">
    <location>
        <begin position="171"/>
        <end position="192"/>
    </location>
</feature>
<evidence type="ECO:0000256" key="6">
    <source>
        <dbReference type="ARBA" id="ARBA00022692"/>
    </source>
</evidence>
<evidence type="ECO:0000259" key="11">
    <source>
        <dbReference type="Pfam" id="PF00482"/>
    </source>
</evidence>
<feature type="transmembrane region" description="Helical" evidence="10">
    <location>
        <begin position="199"/>
        <end position="218"/>
    </location>
</feature>
<evidence type="ECO:0000256" key="3">
    <source>
        <dbReference type="ARBA" id="ARBA00022448"/>
    </source>
</evidence>
<keyword evidence="13" id="KW-1185">Reference proteome</keyword>
<keyword evidence="5" id="KW-0997">Cell inner membrane</keyword>
<dbReference type="InterPro" id="IPR042094">
    <property type="entry name" value="T2SS_GspF_sf"/>
</dbReference>
<evidence type="ECO:0000256" key="9">
    <source>
        <dbReference type="RuleBase" id="RU003923"/>
    </source>
</evidence>
<proteinExistence type="inferred from homology"/>
<dbReference type="PANTHER" id="PTHR30012">
    <property type="entry name" value="GENERAL SECRETION PATHWAY PROTEIN"/>
    <property type="match status" value="1"/>
</dbReference>
<dbReference type="Gene3D" id="1.20.81.30">
    <property type="entry name" value="Type II secretion system (T2SS), domain F"/>
    <property type="match status" value="2"/>
</dbReference>
<dbReference type="Pfam" id="PF00482">
    <property type="entry name" value="T2SSF"/>
    <property type="match status" value="2"/>
</dbReference>
<keyword evidence="8 10" id="KW-0472">Membrane</keyword>
<sequence length="405" mass="44177">MAVKAVKTDVYTWEGKDRKGTKMTGELTGQSPALVKAQLRKQGINPQKVRKKSTSIFSKGKRIKPLDIALFTRQMATMLKAGVPLLQAFDIIGEGFDNANMRKLVDEVKQEVAAGNSFAASLRKCPQYFDDLYCNLVDAGEQAGALDTLLDRVATYKEKSEALKAKIKKAMTYPAAVVLVAAVVTGILLVKVVPQFESVFSGFGAQLPAFTVMVIGLSEFMQESWWILLGGMVGGFFGVKYALRRSEAFRDWRDKWLLKLPLIGTLMYKSAVARYARTLSTTFAAGVPLVEALDSVSGATGNVVFKRAVQRIKQDVSTGMQLNFSMRTSGIFPNLAIQMTAIGEESGALDDMLDKVASFYEAEVDNLVDNLTSLMEPFIMVVLGVVVGGLVVAMYLPIFQLGSAI</sequence>
<evidence type="ECO:0000256" key="8">
    <source>
        <dbReference type="ARBA" id="ARBA00023136"/>
    </source>
</evidence>
<dbReference type="FunFam" id="1.20.81.30:FF:000001">
    <property type="entry name" value="Type II secretion system protein F"/>
    <property type="match status" value="2"/>
</dbReference>
<keyword evidence="7 10" id="KW-1133">Transmembrane helix</keyword>
<evidence type="ECO:0000313" key="12">
    <source>
        <dbReference type="EMBL" id="QKS84606.1"/>
    </source>
</evidence>
<comment type="similarity">
    <text evidence="2 9">Belongs to the GSP F family.</text>
</comment>
<feature type="transmembrane region" description="Helical" evidence="10">
    <location>
        <begin position="378"/>
        <end position="398"/>
    </location>
</feature>
<dbReference type="InterPro" id="IPR003004">
    <property type="entry name" value="GspF/PilC"/>
</dbReference>
<evidence type="ECO:0000256" key="4">
    <source>
        <dbReference type="ARBA" id="ARBA00022475"/>
    </source>
</evidence>
<dbReference type="InterPro" id="IPR018076">
    <property type="entry name" value="T2SS_GspF_dom"/>
</dbReference>
<dbReference type="AlphaFoldDB" id="A0A6N1CJS6"/>
<evidence type="ECO:0000256" key="2">
    <source>
        <dbReference type="ARBA" id="ARBA00005745"/>
    </source>
</evidence>
<feature type="domain" description="Type II secretion system protein GspF" evidence="11">
    <location>
        <begin position="276"/>
        <end position="397"/>
    </location>
</feature>
<dbReference type="PANTHER" id="PTHR30012:SF7">
    <property type="entry name" value="PROTEIN TRANSPORT PROTEIN HOFC HOMOLOG"/>
    <property type="match status" value="1"/>
</dbReference>
<comment type="subcellular location">
    <subcellularLocation>
        <location evidence="1 9">Cell inner membrane</location>
        <topology evidence="1 9">Multi-pass membrane protein</topology>
    </subcellularLocation>
</comment>
<feature type="domain" description="Type II secretion system protein GspF" evidence="11">
    <location>
        <begin position="71"/>
        <end position="194"/>
    </location>
</feature>